<name>A0A2P5HLQ9_DIAHE</name>
<dbReference type="SUPFAM" id="SSF56112">
    <property type="entry name" value="Protein kinase-like (PK-like)"/>
    <property type="match status" value="1"/>
</dbReference>
<reference evidence="1" key="1">
    <citation type="submission" date="2017-09" db="EMBL/GenBank/DDBJ databases">
        <title>Polyketide synthases of a Diaporthe helianthi virulent isolate.</title>
        <authorList>
            <person name="Baroncelli R."/>
        </authorList>
    </citation>
    <scope>NUCLEOTIDE SEQUENCE [LARGE SCALE GENOMIC DNA]</scope>
    <source>
        <strain evidence="1">7/96</strain>
    </source>
</reference>
<dbReference type="InterPro" id="IPR011009">
    <property type="entry name" value="Kinase-like_dom_sf"/>
</dbReference>
<sequence>MTRPCISLSSHPLSRTHHSQYVLVISEGQLAAGAGSDARISDVDAVAKTDEVVVKADNAEGGEGDEFDLGTSLSKYAPRTAAARLKKGLYSATCEGTYETRGPEDSRPRPASDVWTLACAVFEIAGANPLLFGTFLLTEDSVTEDWVDALGRLPDEWWDRWDARGDKFSEDGERLDHTDDDVRRPIERRFERRLQELRREEGRQEWDAEELVALLGMLKAMLRFQPAERMSIAEALRSEWIVQWGTPALGELTKAQQEAVNSR</sequence>
<dbReference type="InParanoid" id="A0A2P5HLQ9"/>
<evidence type="ECO:0000313" key="1">
    <source>
        <dbReference type="EMBL" id="POS71189.1"/>
    </source>
</evidence>
<dbReference type="OrthoDB" id="5979581at2759"/>
<dbReference type="AlphaFoldDB" id="A0A2P5HLQ9"/>
<keyword evidence="1" id="KW-0418">Kinase</keyword>
<organism evidence="1 2">
    <name type="scientific">Diaporthe helianthi</name>
    <dbReference type="NCBI Taxonomy" id="158607"/>
    <lineage>
        <taxon>Eukaryota</taxon>
        <taxon>Fungi</taxon>
        <taxon>Dikarya</taxon>
        <taxon>Ascomycota</taxon>
        <taxon>Pezizomycotina</taxon>
        <taxon>Sordariomycetes</taxon>
        <taxon>Sordariomycetidae</taxon>
        <taxon>Diaporthales</taxon>
        <taxon>Diaporthaceae</taxon>
        <taxon>Diaporthe</taxon>
    </lineage>
</organism>
<gene>
    <name evidence="1" type="ORF">DHEL01_v210419</name>
</gene>
<dbReference type="Gene3D" id="1.10.510.10">
    <property type="entry name" value="Transferase(Phosphotransferase) domain 1"/>
    <property type="match status" value="1"/>
</dbReference>
<dbReference type="EMBL" id="MAVT02001347">
    <property type="protein sequence ID" value="POS71189.1"/>
    <property type="molecule type" value="Genomic_DNA"/>
</dbReference>
<protein>
    <submittedName>
        <fullName evidence="1">Protein kinase domain-containing protein</fullName>
    </submittedName>
</protein>
<keyword evidence="1" id="KW-0808">Transferase</keyword>
<accession>A0A2P5HLQ9</accession>
<comment type="caution">
    <text evidence="1">The sequence shown here is derived from an EMBL/GenBank/DDBJ whole genome shotgun (WGS) entry which is preliminary data.</text>
</comment>
<keyword evidence="2" id="KW-1185">Reference proteome</keyword>
<dbReference type="Proteomes" id="UP000094444">
    <property type="component" value="Unassembled WGS sequence"/>
</dbReference>
<proteinExistence type="predicted"/>
<dbReference type="STRING" id="158607.A0A2P5HLQ9"/>
<evidence type="ECO:0000313" key="2">
    <source>
        <dbReference type="Proteomes" id="UP000094444"/>
    </source>
</evidence>
<dbReference type="GO" id="GO:0016301">
    <property type="term" value="F:kinase activity"/>
    <property type="evidence" value="ECO:0007669"/>
    <property type="project" value="UniProtKB-KW"/>
</dbReference>